<dbReference type="Proteomes" id="UP000235803">
    <property type="component" value="Unassembled WGS sequence"/>
</dbReference>
<evidence type="ECO:0000313" key="1">
    <source>
        <dbReference type="EMBL" id="PMR76003.1"/>
    </source>
</evidence>
<name>A0A2N7U6D5_9GAMM</name>
<protein>
    <recommendedName>
        <fullName evidence="3">DUF560 domain-containing protein</fullName>
    </recommendedName>
</protein>
<dbReference type="InterPro" id="IPR011990">
    <property type="entry name" value="TPR-like_helical_dom_sf"/>
</dbReference>
<dbReference type="AlphaFoldDB" id="A0A2N7U6D5"/>
<accession>A0A2N7U6D5</accession>
<keyword evidence="2" id="KW-1185">Reference proteome</keyword>
<comment type="caution">
    <text evidence="1">The sequence shown here is derived from an EMBL/GenBank/DDBJ whole genome shotgun (WGS) entry which is preliminary data.</text>
</comment>
<sequence length="473" mass="54518">MLYFLTGSTQARCGGAIRQALLLTCLATALLWQGTTMALEDTLTNAQRQLETNQPDAAYQRLRQLDQEHAGTVEYDYWLGVSALRAGHLSDAMLALQRVLFNQPRHAGARLELVATHLRLGQIDAASRELARLEALDAPPDAEVAMRRYRDAIEAHQRREHGPRHRARLTLESGYDSNAQRFPGQFFIDPNQLIPEALRPLVEEIELIELSRQGSLFQQLGARYQGHYPITDHQRIELDTALQSRHYLEDEAQPYNLSALQGQLGWRHALSAERSWRFTLQTLKAWHDTDFSSLLMRWGIGAEYRHPVGEDSRLRWHAQWRDNRFDQAPRHDHDSGRLGVELHMPQAGWALRARALVEREWTRADGAAARDGGDLNHYLVGLGADIPVGARQQWRLDLDHRWREYRDEGFAIYNEFEPAVRRDGSWEASVEWLYQLGSSWLLQASAHYEKRDSNIAFFDMHRHQARLGINYLF</sequence>
<gene>
    <name evidence="1" type="ORF">C1H69_07900</name>
</gene>
<dbReference type="SUPFAM" id="SSF48452">
    <property type="entry name" value="TPR-like"/>
    <property type="match status" value="1"/>
</dbReference>
<dbReference type="SUPFAM" id="SSF56935">
    <property type="entry name" value="Porins"/>
    <property type="match status" value="1"/>
</dbReference>
<organism evidence="1 2">
    <name type="scientific">Billgrantia endophytica</name>
    <dbReference type="NCBI Taxonomy" id="2033802"/>
    <lineage>
        <taxon>Bacteria</taxon>
        <taxon>Pseudomonadati</taxon>
        <taxon>Pseudomonadota</taxon>
        <taxon>Gammaproteobacteria</taxon>
        <taxon>Oceanospirillales</taxon>
        <taxon>Halomonadaceae</taxon>
        <taxon>Billgrantia</taxon>
    </lineage>
</organism>
<reference evidence="1 2" key="1">
    <citation type="submission" date="2018-01" db="EMBL/GenBank/DDBJ databases">
        <title>Halomonas endophytica sp. nov., isolated from storage liquid in the stems of Populus euphratica.</title>
        <authorList>
            <person name="Chen C."/>
        </authorList>
    </citation>
    <scope>NUCLEOTIDE SEQUENCE [LARGE SCALE GENOMIC DNA]</scope>
    <source>
        <strain evidence="1 2">MC28</strain>
    </source>
</reference>
<dbReference type="EMBL" id="PNRF01000014">
    <property type="protein sequence ID" value="PMR76003.1"/>
    <property type="molecule type" value="Genomic_DNA"/>
</dbReference>
<proteinExistence type="predicted"/>
<evidence type="ECO:0000313" key="2">
    <source>
        <dbReference type="Proteomes" id="UP000235803"/>
    </source>
</evidence>
<evidence type="ECO:0008006" key="3">
    <source>
        <dbReference type="Google" id="ProtNLM"/>
    </source>
</evidence>
<dbReference type="Gene3D" id="1.25.40.10">
    <property type="entry name" value="Tetratricopeptide repeat domain"/>
    <property type="match status" value="1"/>
</dbReference>